<dbReference type="Pfam" id="PF00440">
    <property type="entry name" value="TetR_N"/>
    <property type="match status" value="1"/>
</dbReference>
<dbReference type="InterPro" id="IPR001647">
    <property type="entry name" value="HTH_TetR"/>
</dbReference>
<reference evidence="6" key="1">
    <citation type="submission" date="2016-10" db="EMBL/GenBank/DDBJ databases">
        <title>Genome sequence of Streptomyces mangrovisoli MUSC 149.</title>
        <authorList>
            <person name="Lee L.-H."/>
            <person name="Ser H.-L."/>
        </authorList>
    </citation>
    <scope>NUCLEOTIDE SEQUENCE [LARGE SCALE GENOMIC DNA]</scope>
    <source>
        <strain evidence="6">MUSC 149</strain>
    </source>
</reference>
<dbReference type="PRINTS" id="PR00455">
    <property type="entry name" value="HTHTETR"/>
</dbReference>
<dbReference type="PROSITE" id="PS50977">
    <property type="entry name" value="HTH_TETR_2"/>
    <property type="match status" value="1"/>
</dbReference>
<keyword evidence="1" id="KW-0805">Transcription regulation</keyword>
<dbReference type="GO" id="GO:0000976">
    <property type="term" value="F:transcription cis-regulatory region binding"/>
    <property type="evidence" value="ECO:0007669"/>
    <property type="project" value="TreeGrafter"/>
</dbReference>
<dbReference type="InterPro" id="IPR050109">
    <property type="entry name" value="HTH-type_TetR-like_transc_reg"/>
</dbReference>
<protein>
    <recommendedName>
        <fullName evidence="5">HTH tetR-type domain-containing protein</fullName>
    </recommendedName>
</protein>
<feature type="domain" description="HTH tetR-type" evidence="5">
    <location>
        <begin position="8"/>
        <end position="68"/>
    </location>
</feature>
<keyword evidence="7" id="KW-1185">Reference proteome</keyword>
<dbReference type="Gene3D" id="1.10.357.10">
    <property type="entry name" value="Tetracycline Repressor, domain 2"/>
    <property type="match status" value="1"/>
</dbReference>
<name>A0A1J4NWD0_9ACTN</name>
<gene>
    <name evidence="6" type="ORF">WN71_021415</name>
</gene>
<dbReference type="InterPro" id="IPR036271">
    <property type="entry name" value="Tet_transcr_reg_TetR-rel_C_sf"/>
</dbReference>
<dbReference type="STRING" id="1428628.WN71_021415"/>
<dbReference type="Proteomes" id="UP000034196">
    <property type="component" value="Unassembled WGS sequence"/>
</dbReference>
<dbReference type="RefSeq" id="WP_052743120.1">
    <property type="nucleotide sequence ID" value="NZ_LAVA02000049.1"/>
</dbReference>
<sequence>MSKQERAERTRARLVRAAAEVFDERGLAAANIEAISRLAGVSKGALYFHFPSKEGLAAAVRGACSDRFSDAAAHMLATGRPAVQVLRELSLLMVEWIAQDVIVRAGLRLGREQQHVRPAAAEPARDFGGELQTVVNQCLQVAAERREVREGLPLQTCAWLVVGLLLMVERRAAPWATRDDLLEFTDEAWSVLMPCITPDPGARWAG</sequence>
<accession>A0A1J4NWD0</accession>
<dbReference type="AlphaFoldDB" id="A0A1J4NWD0"/>
<dbReference type="GO" id="GO:0045892">
    <property type="term" value="P:negative regulation of DNA-templated transcription"/>
    <property type="evidence" value="ECO:0007669"/>
    <property type="project" value="UniProtKB-ARBA"/>
</dbReference>
<evidence type="ECO:0000313" key="6">
    <source>
        <dbReference type="EMBL" id="OIJ65812.1"/>
    </source>
</evidence>
<keyword evidence="3" id="KW-0804">Transcription</keyword>
<organism evidence="6 7">
    <name type="scientific">Streptomyces mangrovisoli</name>
    <dbReference type="NCBI Taxonomy" id="1428628"/>
    <lineage>
        <taxon>Bacteria</taxon>
        <taxon>Bacillati</taxon>
        <taxon>Actinomycetota</taxon>
        <taxon>Actinomycetes</taxon>
        <taxon>Kitasatosporales</taxon>
        <taxon>Streptomycetaceae</taxon>
        <taxon>Streptomyces</taxon>
    </lineage>
</organism>
<evidence type="ECO:0000259" key="5">
    <source>
        <dbReference type="PROSITE" id="PS50977"/>
    </source>
</evidence>
<evidence type="ECO:0000256" key="1">
    <source>
        <dbReference type="ARBA" id="ARBA00023015"/>
    </source>
</evidence>
<comment type="caution">
    <text evidence="6">The sequence shown here is derived from an EMBL/GenBank/DDBJ whole genome shotgun (WGS) entry which is preliminary data.</text>
</comment>
<evidence type="ECO:0000256" key="3">
    <source>
        <dbReference type="ARBA" id="ARBA00023163"/>
    </source>
</evidence>
<dbReference type="InterPro" id="IPR009057">
    <property type="entry name" value="Homeodomain-like_sf"/>
</dbReference>
<evidence type="ECO:0000256" key="4">
    <source>
        <dbReference type="PROSITE-ProRule" id="PRU00335"/>
    </source>
</evidence>
<dbReference type="FunFam" id="1.10.10.60:FF:000141">
    <property type="entry name" value="TetR family transcriptional regulator"/>
    <property type="match status" value="1"/>
</dbReference>
<dbReference type="SUPFAM" id="SSF46689">
    <property type="entry name" value="Homeodomain-like"/>
    <property type="match status" value="1"/>
</dbReference>
<keyword evidence="2 4" id="KW-0238">DNA-binding</keyword>
<dbReference type="EMBL" id="LAVA02000049">
    <property type="protein sequence ID" value="OIJ65812.1"/>
    <property type="molecule type" value="Genomic_DNA"/>
</dbReference>
<proteinExistence type="predicted"/>
<dbReference type="PANTHER" id="PTHR30055">
    <property type="entry name" value="HTH-TYPE TRANSCRIPTIONAL REGULATOR RUTR"/>
    <property type="match status" value="1"/>
</dbReference>
<feature type="DNA-binding region" description="H-T-H motif" evidence="4">
    <location>
        <begin position="31"/>
        <end position="50"/>
    </location>
</feature>
<evidence type="ECO:0000256" key="2">
    <source>
        <dbReference type="ARBA" id="ARBA00023125"/>
    </source>
</evidence>
<dbReference type="PANTHER" id="PTHR30055:SF234">
    <property type="entry name" value="HTH-TYPE TRANSCRIPTIONAL REGULATOR BETI"/>
    <property type="match status" value="1"/>
</dbReference>
<dbReference type="GO" id="GO:0003700">
    <property type="term" value="F:DNA-binding transcription factor activity"/>
    <property type="evidence" value="ECO:0007669"/>
    <property type="project" value="TreeGrafter"/>
</dbReference>
<evidence type="ECO:0000313" key="7">
    <source>
        <dbReference type="Proteomes" id="UP000034196"/>
    </source>
</evidence>
<dbReference type="SUPFAM" id="SSF48498">
    <property type="entry name" value="Tetracyclin repressor-like, C-terminal domain"/>
    <property type="match status" value="1"/>
</dbReference>